<dbReference type="OrthoDB" id="79424at2759"/>
<feature type="transmembrane region" description="Helical" evidence="1">
    <location>
        <begin position="107"/>
        <end position="125"/>
    </location>
</feature>
<sequence>MTASFVSFGWFAALSVLDFCLSPIRKVFCGWSLSYSAPLYMYASLVAIFISCAWDEEVFLAMYNGFYSAPPYLGMNINNATWPSGAYVAAGTPSVITLLKSQIVPHLFLSWVAAWAWSTLQLLLFHRQFLLSTAWCNTNSFLTHVSPPTFITALPLEQSNAIKIGNRTFCKPSTMALMGYASVLEVSNKVDTSKQENHDLAIVSIYALIPALFAPLWWPWRPRLVGKITSNMFLAKRHQLNSKKQFTYSRGTCIS</sequence>
<keyword evidence="1" id="KW-0812">Transmembrane</keyword>
<dbReference type="EMBL" id="JNBR01000170">
    <property type="protein sequence ID" value="OQR95935.1"/>
    <property type="molecule type" value="Genomic_DNA"/>
</dbReference>
<evidence type="ECO:0000256" key="1">
    <source>
        <dbReference type="SAM" id="Phobius"/>
    </source>
</evidence>
<organism evidence="2 3">
    <name type="scientific">Achlya hypogyna</name>
    <name type="common">Oomycete</name>
    <name type="synonym">Protoachlya hypogyna</name>
    <dbReference type="NCBI Taxonomy" id="1202772"/>
    <lineage>
        <taxon>Eukaryota</taxon>
        <taxon>Sar</taxon>
        <taxon>Stramenopiles</taxon>
        <taxon>Oomycota</taxon>
        <taxon>Saprolegniomycetes</taxon>
        <taxon>Saprolegniales</taxon>
        <taxon>Achlyaceae</taxon>
        <taxon>Achlya</taxon>
    </lineage>
</organism>
<keyword evidence="1" id="KW-1133">Transmembrane helix</keyword>
<name>A0A1V9ZD60_ACHHY</name>
<comment type="caution">
    <text evidence="2">The sequence shown here is derived from an EMBL/GenBank/DDBJ whole genome shotgun (WGS) entry which is preliminary data.</text>
</comment>
<reference evidence="2 3" key="1">
    <citation type="journal article" date="2014" name="Genome Biol. Evol.">
        <title>The secreted proteins of Achlya hypogyna and Thraustotheca clavata identify the ancestral oomycete secretome and reveal gene acquisitions by horizontal gene transfer.</title>
        <authorList>
            <person name="Misner I."/>
            <person name="Blouin N."/>
            <person name="Leonard G."/>
            <person name="Richards T.A."/>
            <person name="Lane C.E."/>
        </authorList>
    </citation>
    <scope>NUCLEOTIDE SEQUENCE [LARGE SCALE GENOMIC DNA]</scope>
    <source>
        <strain evidence="2 3">ATCC 48635</strain>
    </source>
</reference>
<evidence type="ECO:0000313" key="2">
    <source>
        <dbReference type="EMBL" id="OQR95935.1"/>
    </source>
</evidence>
<proteinExistence type="predicted"/>
<feature type="transmembrane region" description="Helical" evidence="1">
    <location>
        <begin position="200"/>
        <end position="218"/>
    </location>
</feature>
<accession>A0A1V9ZD60</accession>
<feature type="transmembrane region" description="Helical" evidence="1">
    <location>
        <begin position="34"/>
        <end position="54"/>
    </location>
</feature>
<protein>
    <submittedName>
        <fullName evidence="2">Uncharacterized protein</fullName>
    </submittedName>
</protein>
<evidence type="ECO:0000313" key="3">
    <source>
        <dbReference type="Proteomes" id="UP000243579"/>
    </source>
</evidence>
<dbReference type="AlphaFoldDB" id="A0A1V9ZD60"/>
<keyword evidence="1" id="KW-0472">Membrane</keyword>
<dbReference type="Proteomes" id="UP000243579">
    <property type="component" value="Unassembled WGS sequence"/>
</dbReference>
<keyword evidence="3" id="KW-1185">Reference proteome</keyword>
<gene>
    <name evidence="2" type="ORF">ACHHYP_00006</name>
</gene>